<evidence type="ECO:0000259" key="6">
    <source>
        <dbReference type="Pfam" id="PF03330"/>
    </source>
</evidence>
<sequence length="166" mass="17665">MPPPPFLAQVAYLFTLATSFGGLNGCGGSSNAADRGFNAPANAQAEDSPGDYAFINGPAGSRPGTQPDQVGLASWYGPRFVGKKTASGERYDPRAMTAAHRKLPFGTWVEVRRIDTGSSVRVRITDRGPFDSSKKIIDLSRAAAEKIGLVQIGTTRVELRVVRGPE</sequence>
<dbReference type="HAMAP" id="MF_02071">
    <property type="entry name" value="RlpA"/>
    <property type="match status" value="1"/>
</dbReference>
<keyword evidence="1 3" id="KW-0456">Lyase</keyword>
<feature type="domain" description="RlpA-like protein double-psi beta-barrel" evidence="6">
    <location>
        <begin position="69"/>
        <end position="158"/>
    </location>
</feature>
<dbReference type="InterPro" id="IPR012997">
    <property type="entry name" value="RplA"/>
</dbReference>
<keyword evidence="8" id="KW-1185">Reference proteome</keyword>
<evidence type="ECO:0000256" key="2">
    <source>
        <dbReference type="ARBA" id="ARBA00023316"/>
    </source>
</evidence>
<protein>
    <recommendedName>
        <fullName evidence="3">Probable endolytic peptidoglycan transglycosylase RlpA</fullName>
        <ecNumber evidence="3">4.2.2.-</ecNumber>
    </recommendedName>
</protein>
<evidence type="ECO:0000256" key="3">
    <source>
        <dbReference type="HAMAP-Rule" id="MF_02071"/>
    </source>
</evidence>
<accession>A0ABZ2MCJ8</accession>
<dbReference type="InterPro" id="IPR009009">
    <property type="entry name" value="RlpA-like_DPBB"/>
</dbReference>
<comment type="similarity">
    <text evidence="3 4">Belongs to the RlpA family.</text>
</comment>
<organism evidence="7 8">
    <name type="scientific">Pendulispora albinea</name>
    <dbReference type="NCBI Taxonomy" id="2741071"/>
    <lineage>
        <taxon>Bacteria</taxon>
        <taxon>Pseudomonadati</taxon>
        <taxon>Myxococcota</taxon>
        <taxon>Myxococcia</taxon>
        <taxon>Myxococcales</taxon>
        <taxon>Sorangiineae</taxon>
        <taxon>Pendulisporaceae</taxon>
        <taxon>Pendulispora</taxon>
    </lineage>
</organism>
<dbReference type="PANTHER" id="PTHR34183:SF1">
    <property type="entry name" value="ENDOLYTIC PEPTIDOGLYCAN TRANSGLYCOSYLASE RLPA"/>
    <property type="match status" value="1"/>
</dbReference>
<dbReference type="EMBL" id="CP089984">
    <property type="protein sequence ID" value="WXB20235.1"/>
    <property type="molecule type" value="Genomic_DNA"/>
</dbReference>
<dbReference type="RefSeq" id="WP_394829839.1">
    <property type="nucleotide sequence ID" value="NZ_CP089984.1"/>
</dbReference>
<proteinExistence type="inferred from homology"/>
<dbReference type="EC" id="4.2.2.-" evidence="3"/>
<dbReference type="NCBIfam" id="TIGR00413">
    <property type="entry name" value="rlpA"/>
    <property type="match status" value="1"/>
</dbReference>
<dbReference type="PANTHER" id="PTHR34183">
    <property type="entry name" value="ENDOLYTIC PEPTIDOGLYCAN TRANSGLYCOSYLASE RLPA"/>
    <property type="match status" value="1"/>
</dbReference>
<feature type="region of interest" description="Disordered" evidence="5">
    <location>
        <begin position="48"/>
        <end position="73"/>
    </location>
</feature>
<keyword evidence="2 3" id="KW-0961">Cell wall biogenesis/degradation</keyword>
<evidence type="ECO:0000313" key="8">
    <source>
        <dbReference type="Proteomes" id="UP001370348"/>
    </source>
</evidence>
<dbReference type="SUPFAM" id="SSF50685">
    <property type="entry name" value="Barwin-like endoglucanases"/>
    <property type="match status" value="1"/>
</dbReference>
<evidence type="ECO:0000256" key="1">
    <source>
        <dbReference type="ARBA" id="ARBA00023239"/>
    </source>
</evidence>
<evidence type="ECO:0000256" key="5">
    <source>
        <dbReference type="SAM" id="MobiDB-lite"/>
    </source>
</evidence>
<comment type="function">
    <text evidence="3">Lytic transglycosylase with a strong preference for naked glycan strands that lack stem peptides.</text>
</comment>
<dbReference type="Proteomes" id="UP001370348">
    <property type="component" value="Chromosome"/>
</dbReference>
<dbReference type="InterPro" id="IPR036908">
    <property type="entry name" value="RlpA-like_sf"/>
</dbReference>
<gene>
    <name evidence="3" type="primary">rlpA</name>
    <name evidence="7" type="ORF">LZC94_23960</name>
</gene>
<dbReference type="InterPro" id="IPR034718">
    <property type="entry name" value="RlpA"/>
</dbReference>
<dbReference type="CDD" id="cd22268">
    <property type="entry name" value="DPBB_RlpA-like"/>
    <property type="match status" value="1"/>
</dbReference>
<dbReference type="Gene3D" id="2.40.40.10">
    <property type="entry name" value="RlpA-like domain"/>
    <property type="match status" value="1"/>
</dbReference>
<reference evidence="7 8" key="1">
    <citation type="submission" date="2021-12" db="EMBL/GenBank/DDBJ databases">
        <title>Discovery of the Pendulisporaceae a myxobacterial family with distinct sporulation behavior and unique specialized metabolism.</title>
        <authorList>
            <person name="Garcia R."/>
            <person name="Popoff A."/>
            <person name="Bader C.D."/>
            <person name="Loehr J."/>
            <person name="Walesch S."/>
            <person name="Walt C."/>
            <person name="Boldt J."/>
            <person name="Bunk B."/>
            <person name="Haeckl F.J.F.P.J."/>
            <person name="Gunesch A.P."/>
            <person name="Birkelbach J."/>
            <person name="Nuebel U."/>
            <person name="Pietschmann T."/>
            <person name="Bach T."/>
            <person name="Mueller R."/>
        </authorList>
    </citation>
    <scope>NUCLEOTIDE SEQUENCE [LARGE SCALE GENOMIC DNA]</scope>
    <source>
        <strain evidence="7 8">MSr11954</strain>
    </source>
</reference>
<dbReference type="Pfam" id="PF03330">
    <property type="entry name" value="DPBB_1"/>
    <property type="match status" value="1"/>
</dbReference>
<evidence type="ECO:0000256" key="4">
    <source>
        <dbReference type="RuleBase" id="RU003495"/>
    </source>
</evidence>
<evidence type="ECO:0000313" key="7">
    <source>
        <dbReference type="EMBL" id="WXB20235.1"/>
    </source>
</evidence>
<name>A0ABZ2MCJ8_9BACT</name>